<dbReference type="EMBL" id="KV417660">
    <property type="protein sequence ID" value="KZP11577.1"/>
    <property type="molecule type" value="Genomic_DNA"/>
</dbReference>
<sequence length="215" mass="24029">MAPSIHCTKSSFEILAHAEHSPLSLPQSQPATGPIGSQELTFQPPWTPLVSTTTPRRAQSPTIPGGSLSFLSQSPSTISTPSARPLGRWDHQSPETMQSGTPLRTASSVKPSHCSKCFCTDRRERVTLAERYSNISDYLCVGRVSPTDYLIHLMEAMDDRTVSFKQGLYQQDGGLGRFLDQVVADHKGWERLREWMEPHAYERVRFVQRGYAIGR</sequence>
<reference evidence="2 3" key="1">
    <citation type="journal article" date="2016" name="Mol. Biol. Evol.">
        <title>Comparative Genomics of Early-Diverging Mushroom-Forming Fungi Provides Insights into the Origins of Lignocellulose Decay Capabilities.</title>
        <authorList>
            <person name="Nagy L.G."/>
            <person name="Riley R."/>
            <person name="Tritt A."/>
            <person name="Adam C."/>
            <person name="Daum C."/>
            <person name="Floudas D."/>
            <person name="Sun H."/>
            <person name="Yadav J.S."/>
            <person name="Pangilinan J."/>
            <person name="Larsson K.H."/>
            <person name="Matsuura K."/>
            <person name="Barry K."/>
            <person name="Labutti K."/>
            <person name="Kuo R."/>
            <person name="Ohm R.A."/>
            <person name="Bhattacharya S.S."/>
            <person name="Shirouzu T."/>
            <person name="Yoshinaga Y."/>
            <person name="Martin F.M."/>
            <person name="Grigoriev I.V."/>
            <person name="Hibbett D.S."/>
        </authorList>
    </citation>
    <scope>NUCLEOTIDE SEQUENCE [LARGE SCALE GENOMIC DNA]</scope>
    <source>
        <strain evidence="2 3">CBS 109695</strain>
    </source>
</reference>
<feature type="region of interest" description="Disordered" evidence="1">
    <location>
        <begin position="23"/>
        <end position="107"/>
    </location>
</feature>
<gene>
    <name evidence="2" type="ORF">FIBSPDRAFT_962121</name>
</gene>
<feature type="compositionally biased region" description="Polar residues" evidence="1">
    <location>
        <begin position="94"/>
        <end position="107"/>
    </location>
</feature>
<dbReference type="AlphaFoldDB" id="A0A166AGC9"/>
<dbReference type="Proteomes" id="UP000076532">
    <property type="component" value="Unassembled WGS sequence"/>
</dbReference>
<evidence type="ECO:0000313" key="2">
    <source>
        <dbReference type="EMBL" id="KZP11577.1"/>
    </source>
</evidence>
<protein>
    <submittedName>
        <fullName evidence="2">Uncharacterized protein</fullName>
    </submittedName>
</protein>
<proteinExistence type="predicted"/>
<evidence type="ECO:0000256" key="1">
    <source>
        <dbReference type="SAM" id="MobiDB-lite"/>
    </source>
</evidence>
<name>A0A166AGC9_9AGAM</name>
<evidence type="ECO:0000313" key="3">
    <source>
        <dbReference type="Proteomes" id="UP000076532"/>
    </source>
</evidence>
<keyword evidence="3" id="KW-1185">Reference proteome</keyword>
<accession>A0A166AGC9</accession>
<feature type="compositionally biased region" description="Polar residues" evidence="1">
    <location>
        <begin position="49"/>
        <end position="62"/>
    </location>
</feature>
<organism evidence="2 3">
    <name type="scientific">Athelia psychrophila</name>
    <dbReference type="NCBI Taxonomy" id="1759441"/>
    <lineage>
        <taxon>Eukaryota</taxon>
        <taxon>Fungi</taxon>
        <taxon>Dikarya</taxon>
        <taxon>Basidiomycota</taxon>
        <taxon>Agaricomycotina</taxon>
        <taxon>Agaricomycetes</taxon>
        <taxon>Agaricomycetidae</taxon>
        <taxon>Atheliales</taxon>
        <taxon>Atheliaceae</taxon>
        <taxon>Athelia</taxon>
    </lineage>
</organism>
<feature type="compositionally biased region" description="Polar residues" evidence="1">
    <location>
        <begin position="69"/>
        <end position="82"/>
    </location>
</feature>